<dbReference type="EMBL" id="FQUU01000026">
    <property type="protein sequence ID" value="SHF98209.1"/>
    <property type="molecule type" value="Genomic_DNA"/>
</dbReference>
<feature type="region of interest" description="Disordered" evidence="1">
    <location>
        <begin position="21"/>
        <end position="51"/>
    </location>
</feature>
<accession>A0A1M5G3B7</accession>
<feature type="compositionally biased region" description="Polar residues" evidence="1">
    <location>
        <begin position="33"/>
        <end position="44"/>
    </location>
</feature>
<keyword evidence="3" id="KW-1185">Reference proteome</keyword>
<feature type="compositionally biased region" description="Basic and acidic residues" evidence="1">
    <location>
        <begin position="21"/>
        <end position="32"/>
    </location>
</feature>
<evidence type="ECO:0000256" key="1">
    <source>
        <dbReference type="SAM" id="MobiDB-lite"/>
    </source>
</evidence>
<dbReference type="STRING" id="1121884.SAMN02745131_04036"/>
<sequence length="99" mass="11419">MLVTLAWLTISIPYVYQGRQLGKEQTEQKSRNSTDQNTNPLSNTTEEKTHSVTNTLSEYLHEMHQTENYFTLVTVHHKCHSTALYYAFHPELISPPPEA</sequence>
<organism evidence="2 3">
    <name type="scientific">Flavisolibacter ginsengisoli DSM 18119</name>
    <dbReference type="NCBI Taxonomy" id="1121884"/>
    <lineage>
        <taxon>Bacteria</taxon>
        <taxon>Pseudomonadati</taxon>
        <taxon>Bacteroidota</taxon>
        <taxon>Chitinophagia</taxon>
        <taxon>Chitinophagales</taxon>
        <taxon>Chitinophagaceae</taxon>
        <taxon>Flavisolibacter</taxon>
    </lineage>
</organism>
<protein>
    <submittedName>
        <fullName evidence="2">Uncharacterized protein</fullName>
    </submittedName>
</protein>
<name>A0A1M5G3B7_9BACT</name>
<reference evidence="2 3" key="1">
    <citation type="submission" date="2016-11" db="EMBL/GenBank/DDBJ databases">
        <authorList>
            <person name="Jaros S."/>
            <person name="Januszkiewicz K."/>
            <person name="Wedrychowicz H."/>
        </authorList>
    </citation>
    <scope>NUCLEOTIDE SEQUENCE [LARGE SCALE GENOMIC DNA]</scope>
    <source>
        <strain evidence="2 3">DSM 18119</strain>
    </source>
</reference>
<proteinExistence type="predicted"/>
<dbReference type="Proteomes" id="UP000184048">
    <property type="component" value="Unassembled WGS sequence"/>
</dbReference>
<dbReference type="AlphaFoldDB" id="A0A1M5G3B7"/>
<gene>
    <name evidence="2" type="ORF">SAMN02745131_04036</name>
</gene>
<evidence type="ECO:0000313" key="2">
    <source>
        <dbReference type="EMBL" id="SHF98209.1"/>
    </source>
</evidence>
<evidence type="ECO:0000313" key="3">
    <source>
        <dbReference type="Proteomes" id="UP000184048"/>
    </source>
</evidence>